<dbReference type="Proteomes" id="UP000774000">
    <property type="component" value="Unassembled WGS sequence"/>
</dbReference>
<dbReference type="PANTHER" id="PTHR33495">
    <property type="entry name" value="ANTI-SIGMA FACTOR ANTAGONIST TM_1081-RELATED-RELATED"/>
    <property type="match status" value="1"/>
</dbReference>
<evidence type="ECO:0000256" key="2">
    <source>
        <dbReference type="RuleBase" id="RU003749"/>
    </source>
</evidence>
<dbReference type="InterPro" id="IPR036513">
    <property type="entry name" value="STAS_dom_sf"/>
</dbReference>
<dbReference type="Gene3D" id="3.30.750.24">
    <property type="entry name" value="STAS domain"/>
    <property type="match status" value="1"/>
</dbReference>
<evidence type="ECO:0000313" key="4">
    <source>
        <dbReference type="EMBL" id="MBM7556729.1"/>
    </source>
</evidence>
<gene>
    <name evidence="4" type="ORF">JOC47_001580</name>
</gene>
<dbReference type="InterPro" id="IPR002645">
    <property type="entry name" value="STAS_dom"/>
</dbReference>
<feature type="domain" description="STAS" evidence="3">
    <location>
        <begin position="6"/>
        <end position="108"/>
    </location>
</feature>
<dbReference type="InterPro" id="IPR003658">
    <property type="entry name" value="Anti-sigma_ant"/>
</dbReference>
<organism evidence="4 5">
    <name type="scientific">Halanaerobacter jeridensis</name>
    <dbReference type="NCBI Taxonomy" id="706427"/>
    <lineage>
        <taxon>Bacteria</taxon>
        <taxon>Bacillati</taxon>
        <taxon>Bacillota</taxon>
        <taxon>Clostridia</taxon>
        <taxon>Halanaerobiales</taxon>
        <taxon>Halobacteroidaceae</taxon>
        <taxon>Halanaerobacter</taxon>
    </lineage>
</organism>
<dbReference type="RefSeq" id="WP_204701497.1">
    <property type="nucleotide sequence ID" value="NZ_JAFBDQ010000006.1"/>
</dbReference>
<evidence type="ECO:0000313" key="5">
    <source>
        <dbReference type="Proteomes" id="UP000774000"/>
    </source>
</evidence>
<accession>A0A938XTQ9</accession>
<dbReference type="PROSITE" id="PS50801">
    <property type="entry name" value="STAS"/>
    <property type="match status" value="1"/>
</dbReference>
<keyword evidence="5" id="KW-1185">Reference proteome</keyword>
<evidence type="ECO:0000259" key="3">
    <source>
        <dbReference type="PROSITE" id="PS50801"/>
    </source>
</evidence>
<dbReference type="CDD" id="cd07043">
    <property type="entry name" value="STAS_anti-anti-sigma_factors"/>
    <property type="match status" value="1"/>
</dbReference>
<evidence type="ECO:0000256" key="1">
    <source>
        <dbReference type="ARBA" id="ARBA00009013"/>
    </source>
</evidence>
<dbReference type="EMBL" id="JAFBDQ010000006">
    <property type="protein sequence ID" value="MBM7556729.1"/>
    <property type="molecule type" value="Genomic_DNA"/>
</dbReference>
<reference evidence="4" key="1">
    <citation type="submission" date="2021-01" db="EMBL/GenBank/DDBJ databases">
        <title>Genomic Encyclopedia of Type Strains, Phase IV (KMG-IV): sequencing the most valuable type-strain genomes for metagenomic binning, comparative biology and taxonomic classification.</title>
        <authorList>
            <person name="Goeker M."/>
        </authorList>
    </citation>
    <scope>NUCLEOTIDE SEQUENCE</scope>
    <source>
        <strain evidence="4">DSM 23230</strain>
    </source>
</reference>
<proteinExistence type="inferred from homology"/>
<dbReference type="PANTHER" id="PTHR33495:SF14">
    <property type="entry name" value="ANTI-SIGMA FACTOR ANTAGONIST"/>
    <property type="match status" value="1"/>
</dbReference>
<dbReference type="NCBIfam" id="TIGR00377">
    <property type="entry name" value="ant_ant_sig"/>
    <property type="match status" value="1"/>
</dbReference>
<name>A0A938XTQ9_9FIRM</name>
<comment type="caution">
    <text evidence="4">The sequence shown here is derived from an EMBL/GenBank/DDBJ whole genome shotgun (WGS) entry which is preliminary data.</text>
</comment>
<dbReference type="GO" id="GO:0043856">
    <property type="term" value="F:anti-sigma factor antagonist activity"/>
    <property type="evidence" value="ECO:0007669"/>
    <property type="project" value="InterPro"/>
</dbReference>
<comment type="similarity">
    <text evidence="1 2">Belongs to the anti-sigma-factor antagonist family.</text>
</comment>
<protein>
    <recommendedName>
        <fullName evidence="2">Anti-sigma factor antagonist</fullName>
    </recommendedName>
</protein>
<dbReference type="Pfam" id="PF01740">
    <property type="entry name" value="STAS"/>
    <property type="match status" value="1"/>
</dbReference>
<dbReference type="AlphaFoldDB" id="A0A938XTQ9"/>
<sequence>MIKSNLRWDLNENDGVVEVSLAGDLDSTNALDFLNQLRNYMKNSINKLVFLVEGLEYISSEGIKALFYAGEEAEVDAKIVLNNNDNFISDLIKETGLDDLFIIERRTK</sequence>
<dbReference type="SUPFAM" id="SSF52091">
    <property type="entry name" value="SpoIIaa-like"/>
    <property type="match status" value="1"/>
</dbReference>